<dbReference type="PANTHER" id="PTHR12837">
    <property type="entry name" value="POLY ADP-RIBOSE GLYCOHYDROLASE"/>
    <property type="match status" value="1"/>
</dbReference>
<dbReference type="InterPro" id="IPR007724">
    <property type="entry name" value="Poly_GlycHdrlase"/>
</dbReference>
<dbReference type="GO" id="GO:0006282">
    <property type="term" value="P:regulation of DNA repair"/>
    <property type="evidence" value="ECO:0007669"/>
    <property type="project" value="InterPro"/>
</dbReference>
<name>A0A1Y1ZN81_9PLEO</name>
<dbReference type="OrthoDB" id="1937899at2759"/>
<dbReference type="Pfam" id="PF05028">
    <property type="entry name" value="PARG_cat_C"/>
    <property type="match status" value="1"/>
</dbReference>
<reference evidence="2 3" key="1">
    <citation type="submission" date="2016-07" db="EMBL/GenBank/DDBJ databases">
        <title>Pervasive Adenine N6-methylation of Active Genes in Fungi.</title>
        <authorList>
            <consortium name="DOE Joint Genome Institute"/>
            <person name="Mondo S.J."/>
            <person name="Dannebaum R.O."/>
            <person name="Kuo R.C."/>
            <person name="Labutti K."/>
            <person name="Haridas S."/>
            <person name="Kuo A."/>
            <person name="Salamov A."/>
            <person name="Ahrendt S.R."/>
            <person name="Lipzen A."/>
            <person name="Sullivan W."/>
            <person name="Andreopoulos W.B."/>
            <person name="Clum A."/>
            <person name="Lindquist E."/>
            <person name="Daum C."/>
            <person name="Ramamoorthy G.K."/>
            <person name="Gryganskyi A."/>
            <person name="Culley D."/>
            <person name="Magnuson J.K."/>
            <person name="James T.Y."/>
            <person name="O'Malley M.A."/>
            <person name="Stajich J.E."/>
            <person name="Spatafora J.W."/>
            <person name="Visel A."/>
            <person name="Grigoriev I.V."/>
        </authorList>
    </citation>
    <scope>NUCLEOTIDE SEQUENCE [LARGE SCALE GENOMIC DNA]</scope>
    <source>
        <strain evidence="2 3">CBS 115471</strain>
    </source>
</reference>
<organism evidence="2 3">
    <name type="scientific">Clohesyomyces aquaticus</name>
    <dbReference type="NCBI Taxonomy" id="1231657"/>
    <lineage>
        <taxon>Eukaryota</taxon>
        <taxon>Fungi</taxon>
        <taxon>Dikarya</taxon>
        <taxon>Ascomycota</taxon>
        <taxon>Pezizomycotina</taxon>
        <taxon>Dothideomycetes</taxon>
        <taxon>Pleosporomycetidae</taxon>
        <taxon>Pleosporales</taxon>
        <taxon>Lindgomycetaceae</taxon>
        <taxon>Clohesyomyces</taxon>
    </lineage>
</organism>
<sequence>MPYQLPTDPSIASTDPLGIHDVEHPQQSEVLDRLLEGAIVRIASNAPLVDVLPGVIEDIAYTVHGNGTLDISHLRDYLLLHQSSLSAETITFLLSTARILPDHFPTHSLKTLDTDGDTVSCNGAQVNVLLAHQFLGTLPQVEGTSWGIPCFTAWFAANPAHQQAVDGYLATVFHFFAQGGYPETANFDFSVCTADDMPDPSQCDQLPHVQLFRTVEESEPSNAPGTPFVLVAANSQPGPGPTATQEERLQSASPALSTSALFTPIIADRAVVVTSAFPVHAAWKGHNRTARLERLCGVEERLSRRYILADALQLDVEEAAGGISDLQSGNVEREVKKLFAAFSGAAKMLAVEGSQEQCIIEAGAWGCGAFGGNILVKTVCIMIASAMTGVVVHLTLLEQRAAHIEAITALLEKNLTTKHLWKCISNPSMRTAKSTNDIMHPFGITLPLLRTP</sequence>
<protein>
    <recommendedName>
        <fullName evidence="1">PARG catalytic Macro domain-containing protein</fullName>
    </recommendedName>
</protein>
<evidence type="ECO:0000313" key="3">
    <source>
        <dbReference type="Proteomes" id="UP000193144"/>
    </source>
</evidence>
<feature type="domain" description="PARG catalytic Macro" evidence="1">
    <location>
        <begin position="243"/>
        <end position="395"/>
    </location>
</feature>
<evidence type="ECO:0000313" key="2">
    <source>
        <dbReference type="EMBL" id="ORY11711.1"/>
    </source>
</evidence>
<dbReference type="GO" id="GO:0009225">
    <property type="term" value="P:nucleotide-sugar metabolic process"/>
    <property type="evidence" value="ECO:0007669"/>
    <property type="project" value="TreeGrafter"/>
</dbReference>
<dbReference type="Proteomes" id="UP000193144">
    <property type="component" value="Unassembled WGS sequence"/>
</dbReference>
<gene>
    <name evidence="2" type="ORF">BCR34DRAFT_601155</name>
</gene>
<comment type="caution">
    <text evidence="2">The sequence shown here is derived from an EMBL/GenBank/DDBJ whole genome shotgun (WGS) entry which is preliminary data.</text>
</comment>
<dbReference type="PANTHER" id="PTHR12837:SF0">
    <property type="entry name" value="POLY(ADP-RIBOSE) GLYCOHYDROLASE"/>
    <property type="match status" value="1"/>
</dbReference>
<dbReference type="GO" id="GO:0005975">
    <property type="term" value="P:carbohydrate metabolic process"/>
    <property type="evidence" value="ECO:0007669"/>
    <property type="project" value="InterPro"/>
</dbReference>
<evidence type="ECO:0000259" key="1">
    <source>
        <dbReference type="Pfam" id="PF05028"/>
    </source>
</evidence>
<proteinExistence type="predicted"/>
<dbReference type="AlphaFoldDB" id="A0A1Y1ZN81"/>
<dbReference type="EMBL" id="MCFA01000058">
    <property type="protein sequence ID" value="ORY11711.1"/>
    <property type="molecule type" value="Genomic_DNA"/>
</dbReference>
<dbReference type="GO" id="GO:1990966">
    <property type="term" value="P:ATP generation from poly-ADP-D-ribose"/>
    <property type="evidence" value="ECO:0007669"/>
    <property type="project" value="TreeGrafter"/>
</dbReference>
<dbReference type="STRING" id="1231657.A0A1Y1ZN81"/>
<dbReference type="GO" id="GO:0005634">
    <property type="term" value="C:nucleus"/>
    <property type="evidence" value="ECO:0007669"/>
    <property type="project" value="TreeGrafter"/>
</dbReference>
<accession>A0A1Y1ZN81</accession>
<dbReference type="GO" id="GO:0005737">
    <property type="term" value="C:cytoplasm"/>
    <property type="evidence" value="ECO:0007669"/>
    <property type="project" value="TreeGrafter"/>
</dbReference>
<keyword evidence="3" id="KW-1185">Reference proteome</keyword>
<dbReference type="InterPro" id="IPR046372">
    <property type="entry name" value="PARG_cat_C"/>
</dbReference>
<dbReference type="GO" id="GO:0004649">
    <property type="term" value="F:poly(ADP-ribose) glycohydrolase activity"/>
    <property type="evidence" value="ECO:0007669"/>
    <property type="project" value="InterPro"/>
</dbReference>